<reference evidence="5 6" key="1">
    <citation type="journal article" date="2014" name="Mol. Ecol.">
        <title>Evolution of Synechococcus.</title>
        <authorList>
            <person name="Dvorak P."/>
            <person name="Casamatta D."/>
            <person name="Hasler P."/>
            <person name="Poulickova A."/>
            <person name="Ondrej V."/>
            <person name="Sanges R."/>
        </authorList>
    </citation>
    <scope>NUCLEOTIDE SEQUENCE [LARGE SCALE GENOMIC DNA]</scope>
    <source>
        <strain evidence="5 6">CAUP A 1101</strain>
    </source>
</reference>
<dbReference type="InterPro" id="IPR036388">
    <property type="entry name" value="WH-like_DNA-bd_sf"/>
</dbReference>
<dbReference type="SUPFAM" id="SSF46785">
    <property type="entry name" value="Winged helix' DNA-binding domain"/>
    <property type="match status" value="1"/>
</dbReference>
<dbReference type="GO" id="GO:0045892">
    <property type="term" value="P:negative regulation of DNA-templated transcription"/>
    <property type="evidence" value="ECO:0007669"/>
    <property type="project" value="InterPro"/>
</dbReference>
<dbReference type="Proteomes" id="UP000030170">
    <property type="component" value="Unassembled WGS sequence"/>
</dbReference>
<protein>
    <submittedName>
        <fullName evidence="5">CopY family transcriptional regulator</fullName>
    </submittedName>
</protein>
<proteinExistence type="inferred from homology"/>
<gene>
    <name evidence="5" type="ORF">DO97_04355</name>
</gene>
<dbReference type="RefSeq" id="WP_036532627.1">
    <property type="nucleotide sequence ID" value="NZ_JJML01000017.1"/>
</dbReference>
<dbReference type="Pfam" id="PF03965">
    <property type="entry name" value="Penicillinase_R"/>
    <property type="match status" value="1"/>
</dbReference>
<keyword evidence="4" id="KW-0804">Transcription</keyword>
<dbReference type="OrthoDB" id="122824at2"/>
<evidence type="ECO:0000256" key="4">
    <source>
        <dbReference type="ARBA" id="ARBA00023163"/>
    </source>
</evidence>
<evidence type="ECO:0000313" key="6">
    <source>
        <dbReference type="Proteomes" id="UP000030170"/>
    </source>
</evidence>
<dbReference type="EMBL" id="JJML01000017">
    <property type="protein sequence ID" value="KGF72927.1"/>
    <property type="molecule type" value="Genomic_DNA"/>
</dbReference>
<evidence type="ECO:0000256" key="2">
    <source>
        <dbReference type="ARBA" id="ARBA00023015"/>
    </source>
</evidence>
<evidence type="ECO:0000256" key="1">
    <source>
        <dbReference type="ARBA" id="ARBA00011046"/>
    </source>
</evidence>
<dbReference type="Gene3D" id="1.10.10.10">
    <property type="entry name" value="Winged helix-like DNA-binding domain superfamily/Winged helix DNA-binding domain"/>
    <property type="match status" value="1"/>
</dbReference>
<dbReference type="AlphaFoldDB" id="A0A098TM34"/>
<comment type="caution">
    <text evidence="5">The sequence shown here is derived from an EMBL/GenBank/DDBJ whole genome shotgun (WGS) entry which is preliminary data.</text>
</comment>
<evidence type="ECO:0000256" key="3">
    <source>
        <dbReference type="ARBA" id="ARBA00023125"/>
    </source>
</evidence>
<dbReference type="STRING" id="1497020.DO97_04355"/>
<keyword evidence="2" id="KW-0805">Transcription regulation</keyword>
<sequence length="142" mass="15745">MVPLPNHRPQQLSLGPLETEILKIVWDLGSATVKDVHELILADPNRELAYASVTTVLNRLTKKGWLTCNKQDRSFTWQPLVSEQQARALHAYVQLNQFLAVGNPDVVAAFADSLDQASVEQLEAIAQKLQAVRKAKEDGTCT</sequence>
<dbReference type="InterPro" id="IPR005650">
    <property type="entry name" value="BlaI_family"/>
</dbReference>
<dbReference type="PIRSF" id="PIRSF019455">
    <property type="entry name" value="CopR_AtkY"/>
    <property type="match status" value="1"/>
</dbReference>
<keyword evidence="6" id="KW-1185">Reference proteome</keyword>
<evidence type="ECO:0000313" key="5">
    <source>
        <dbReference type="EMBL" id="KGF72927.1"/>
    </source>
</evidence>
<keyword evidence="3" id="KW-0238">DNA-binding</keyword>
<accession>A0A098TM34</accession>
<dbReference type="GO" id="GO:0003677">
    <property type="term" value="F:DNA binding"/>
    <property type="evidence" value="ECO:0007669"/>
    <property type="project" value="UniProtKB-KW"/>
</dbReference>
<name>A0A098TM34_9CYAN</name>
<dbReference type="InterPro" id="IPR036390">
    <property type="entry name" value="WH_DNA-bd_sf"/>
</dbReference>
<organism evidence="5 6">
    <name type="scientific">Neosynechococcus sphagnicola sy1</name>
    <dbReference type="NCBI Taxonomy" id="1497020"/>
    <lineage>
        <taxon>Bacteria</taxon>
        <taxon>Bacillati</taxon>
        <taxon>Cyanobacteriota</taxon>
        <taxon>Cyanophyceae</taxon>
        <taxon>Neosynechococcales</taxon>
        <taxon>Neosynechococcaceae</taxon>
        <taxon>Neosynechococcus</taxon>
    </lineage>
</organism>
<comment type="similarity">
    <text evidence="1">Belongs to the BlaI transcriptional regulatory family.</text>
</comment>